<dbReference type="Pfam" id="PF02674">
    <property type="entry name" value="Colicin_V"/>
    <property type="match status" value="1"/>
</dbReference>
<keyword evidence="3 5" id="KW-1133">Transmembrane helix</keyword>
<protein>
    <submittedName>
        <fullName evidence="6">CvpA family protein</fullName>
    </submittedName>
</protein>
<feature type="transmembrane region" description="Helical" evidence="5">
    <location>
        <begin position="5"/>
        <end position="27"/>
    </location>
</feature>
<dbReference type="AlphaFoldDB" id="A0A3P3VSH0"/>
<evidence type="ECO:0000256" key="2">
    <source>
        <dbReference type="ARBA" id="ARBA00022692"/>
    </source>
</evidence>
<organism evidence="6 7">
    <name type="scientific">Aestuariirhabdus litorea</name>
    <dbReference type="NCBI Taxonomy" id="2528527"/>
    <lineage>
        <taxon>Bacteria</taxon>
        <taxon>Pseudomonadati</taxon>
        <taxon>Pseudomonadota</taxon>
        <taxon>Gammaproteobacteria</taxon>
        <taxon>Oceanospirillales</taxon>
        <taxon>Aestuariirhabdaceae</taxon>
        <taxon>Aestuariirhabdus</taxon>
    </lineage>
</organism>
<dbReference type="Proteomes" id="UP000280792">
    <property type="component" value="Unassembled WGS sequence"/>
</dbReference>
<name>A0A3P3VSH0_9GAMM</name>
<comment type="caution">
    <text evidence="6">The sequence shown here is derived from an EMBL/GenBank/DDBJ whole genome shotgun (WGS) entry which is preliminary data.</text>
</comment>
<dbReference type="PANTHER" id="PTHR36926">
    <property type="entry name" value="COLICIN V PRODUCTION PROTEIN"/>
    <property type="match status" value="1"/>
</dbReference>
<dbReference type="GO" id="GO:0016020">
    <property type="term" value="C:membrane"/>
    <property type="evidence" value="ECO:0007669"/>
    <property type="project" value="UniProtKB-SubCell"/>
</dbReference>
<keyword evidence="4 5" id="KW-0472">Membrane</keyword>
<proteinExistence type="predicted"/>
<gene>
    <name evidence="6" type="ORF">D0544_07500</name>
</gene>
<feature type="transmembrane region" description="Helical" evidence="5">
    <location>
        <begin position="65"/>
        <end position="83"/>
    </location>
</feature>
<evidence type="ECO:0000313" key="6">
    <source>
        <dbReference type="EMBL" id="RRJ84918.1"/>
    </source>
</evidence>
<dbReference type="EMBL" id="QWEZ01000001">
    <property type="protein sequence ID" value="RRJ84918.1"/>
    <property type="molecule type" value="Genomic_DNA"/>
</dbReference>
<reference evidence="6 7" key="1">
    <citation type="submission" date="2018-08" db="EMBL/GenBank/DDBJ databases">
        <authorList>
            <person name="Khan S.A."/>
        </authorList>
    </citation>
    <scope>NUCLEOTIDE SEQUENCE [LARGE SCALE GENOMIC DNA]</scope>
    <source>
        <strain evidence="6 7">GTF-13</strain>
    </source>
</reference>
<keyword evidence="2 5" id="KW-0812">Transmembrane</keyword>
<evidence type="ECO:0000256" key="1">
    <source>
        <dbReference type="ARBA" id="ARBA00004141"/>
    </source>
</evidence>
<reference evidence="6 7" key="2">
    <citation type="submission" date="2018-12" db="EMBL/GenBank/DDBJ databases">
        <title>Simiduia agarivorans gen. nov., sp. nov., a marine, agarolytic bacterium isolated from shallow coastal water from Keelung, Taiwan.</title>
        <authorList>
            <person name="Shieh W.Y."/>
        </authorList>
    </citation>
    <scope>NUCLEOTIDE SEQUENCE [LARGE SCALE GENOMIC DNA]</scope>
    <source>
        <strain evidence="6 7">GTF-13</strain>
    </source>
</reference>
<evidence type="ECO:0000256" key="3">
    <source>
        <dbReference type="ARBA" id="ARBA00022989"/>
    </source>
</evidence>
<dbReference type="InterPro" id="IPR052719">
    <property type="entry name" value="CvpA-like"/>
</dbReference>
<accession>A0A3P3VSH0</accession>
<dbReference type="PANTHER" id="PTHR36926:SF1">
    <property type="entry name" value="COLICIN V PRODUCTION PROTEIN"/>
    <property type="match status" value="1"/>
</dbReference>
<evidence type="ECO:0000256" key="4">
    <source>
        <dbReference type="ARBA" id="ARBA00023136"/>
    </source>
</evidence>
<dbReference type="InterPro" id="IPR003825">
    <property type="entry name" value="Colicin-V_CvpA"/>
</dbReference>
<feature type="transmembrane region" description="Helical" evidence="5">
    <location>
        <begin position="33"/>
        <end position="53"/>
    </location>
</feature>
<feature type="transmembrane region" description="Helical" evidence="5">
    <location>
        <begin position="103"/>
        <end position="125"/>
    </location>
</feature>
<evidence type="ECO:0000256" key="5">
    <source>
        <dbReference type="SAM" id="Phobius"/>
    </source>
</evidence>
<sequence length="166" mass="18128">MSFTWVDWAILAIIAISALISISRGFFREALSLATWIAAVIIAWTFGGSLSLMFTHYIEIPSVRIIAACVLLFIATLMVGAMINHLIAELVKMTGLSGTDRALGMAFGACRGILIVVVLVGLVGFSPVQNDSWWQQSRLIPHFQILAEWSKRSVMQVVGPFLNSSS</sequence>
<comment type="subcellular location">
    <subcellularLocation>
        <location evidence="1">Membrane</location>
        <topology evidence="1">Multi-pass membrane protein</topology>
    </subcellularLocation>
</comment>
<evidence type="ECO:0000313" key="7">
    <source>
        <dbReference type="Proteomes" id="UP000280792"/>
    </source>
</evidence>
<keyword evidence="7" id="KW-1185">Reference proteome</keyword>
<dbReference type="GO" id="GO:0009403">
    <property type="term" value="P:toxin biosynthetic process"/>
    <property type="evidence" value="ECO:0007669"/>
    <property type="project" value="InterPro"/>
</dbReference>
<dbReference type="RefSeq" id="WP_125015348.1">
    <property type="nucleotide sequence ID" value="NZ_QWEZ01000001.1"/>
</dbReference>